<comment type="caution">
    <text evidence="2">The sequence shown here is derived from an EMBL/GenBank/DDBJ whole genome shotgun (WGS) entry which is preliminary data.</text>
</comment>
<feature type="region of interest" description="Disordered" evidence="1">
    <location>
        <begin position="97"/>
        <end position="126"/>
    </location>
</feature>
<keyword evidence="3" id="KW-1185">Reference proteome</keyword>
<sequence length="183" mass="21974">MKGLLLPAEKKLPSSPTYNEFPVFPAVENEQHPQATRNQPMVMPQPQSQYQHDAAYKKYGDDDLPFSHVLKVKEKCGLCKRLRGFCWRCEKGDLRYKTQDSRRKTQDSRRKKRDARLKTQDTRYKTQDTRYKKQEQRIENRSYGPWSIDYIPKNQFNETQDTRYKKQEPRIQDLSYGPWSIDY</sequence>
<dbReference type="STRING" id="1239962.C943_02745"/>
<organism evidence="2 3">
    <name type="scientific">Mariniradius saccharolyticus AK6</name>
    <dbReference type="NCBI Taxonomy" id="1239962"/>
    <lineage>
        <taxon>Bacteria</taxon>
        <taxon>Pseudomonadati</taxon>
        <taxon>Bacteroidota</taxon>
        <taxon>Cytophagia</taxon>
        <taxon>Cytophagales</taxon>
        <taxon>Cyclobacteriaceae</taxon>
        <taxon>Mariniradius</taxon>
    </lineage>
</organism>
<evidence type="ECO:0000313" key="3">
    <source>
        <dbReference type="Proteomes" id="UP000010953"/>
    </source>
</evidence>
<gene>
    <name evidence="2" type="ORF">C943_02745</name>
</gene>
<name>M7XQY1_9BACT</name>
<evidence type="ECO:0000256" key="1">
    <source>
        <dbReference type="SAM" id="MobiDB-lite"/>
    </source>
</evidence>
<feature type="compositionally biased region" description="Basic and acidic residues" evidence="1">
    <location>
        <begin position="116"/>
        <end position="126"/>
    </location>
</feature>
<protein>
    <submittedName>
        <fullName evidence="2">Capsule O-acetyl transferase</fullName>
    </submittedName>
</protein>
<dbReference type="Proteomes" id="UP000010953">
    <property type="component" value="Unassembled WGS sequence"/>
</dbReference>
<reference evidence="2" key="1">
    <citation type="submission" date="2013-01" db="EMBL/GenBank/DDBJ databases">
        <title>Genome assembly of Mariniradius saccharolyticus AK6.</title>
        <authorList>
            <person name="Vaidya B."/>
            <person name="Khatri I."/>
            <person name="Tanuku N.R.S."/>
            <person name="Subramanian S."/>
            <person name="Pinnaka A."/>
        </authorList>
    </citation>
    <scope>NUCLEOTIDE SEQUENCE [LARGE SCALE GENOMIC DNA]</scope>
    <source>
        <strain evidence="2">AK6</strain>
    </source>
</reference>
<dbReference type="AlphaFoldDB" id="M7XQY1"/>
<accession>M7XQY1</accession>
<keyword evidence="2" id="KW-0808">Transferase</keyword>
<dbReference type="GO" id="GO:0016740">
    <property type="term" value="F:transferase activity"/>
    <property type="evidence" value="ECO:0007669"/>
    <property type="project" value="UniProtKB-KW"/>
</dbReference>
<dbReference type="InParanoid" id="M7XQY1"/>
<feature type="compositionally biased region" description="Basic and acidic residues" evidence="1">
    <location>
        <begin position="97"/>
        <end position="108"/>
    </location>
</feature>
<evidence type="ECO:0000313" key="2">
    <source>
        <dbReference type="EMBL" id="EMS30957.1"/>
    </source>
</evidence>
<proteinExistence type="predicted"/>
<dbReference type="EMBL" id="AMZY02000026">
    <property type="protein sequence ID" value="EMS30957.1"/>
    <property type="molecule type" value="Genomic_DNA"/>
</dbReference>